<evidence type="ECO:0000256" key="11">
    <source>
        <dbReference type="ARBA" id="ARBA00040126"/>
    </source>
</evidence>
<evidence type="ECO:0000256" key="9">
    <source>
        <dbReference type="ARBA" id="ARBA00023251"/>
    </source>
</evidence>
<evidence type="ECO:0000256" key="8">
    <source>
        <dbReference type="ARBA" id="ARBA00023136"/>
    </source>
</evidence>
<comment type="subcellular location">
    <subcellularLocation>
        <location evidence="1">Cell inner membrane</location>
        <topology evidence="1">Multi-pass membrane protein</topology>
    </subcellularLocation>
</comment>
<evidence type="ECO:0000256" key="5">
    <source>
        <dbReference type="ARBA" id="ARBA00022519"/>
    </source>
</evidence>
<sequence>MTIVSMLKSGNTVIYFNKNKFMHTSCLSKSERILFPLSLTLFEFSVYIANDMIQPAMLEVVANFNAGVKWIPTSMTAYLAGGVFLQWLFGPLSDKRGRRPIMLIGVLFFTISCLAILLVSNIEQFIAMRFLQGIGLCFIGSVGYATIQEAFNETVCVKIIALMANVALIAPLLGPLAGATLINILPWQGIFVIFAVLALISFVGLFFFMPETVKQKGETLSFPHLWCDYKQVLKNRRFISGAMAIGFAAVPLLAWIALSPVILISGEQLSMLTYALLQIPVFGGLIIGNLTLSHLTGKKTLVQLIKFGGKPIIIGLIVAASSAFFSLGTYLWITVGLSIYAFGLGMTNACLIRLTLFSSDVSKGTVSAAMGIINMVIFILGIELAKIVYLWRDANAFNLLNLLCGLCWLLLVMFFTYKLPQKEEASTVKQL</sequence>
<accession>D2U1G8</accession>
<feature type="transmembrane region" description="Helical" evidence="12">
    <location>
        <begin position="368"/>
        <end position="391"/>
    </location>
</feature>
<organism evidence="14">
    <name type="scientific">Arsenophonus nasoniae</name>
    <name type="common">son-killer infecting Nasonia vitripennis</name>
    <dbReference type="NCBI Taxonomy" id="638"/>
    <lineage>
        <taxon>Bacteria</taxon>
        <taxon>Pseudomonadati</taxon>
        <taxon>Pseudomonadota</taxon>
        <taxon>Gammaproteobacteria</taxon>
        <taxon>Enterobacterales</taxon>
        <taxon>Morganellaceae</taxon>
        <taxon>Arsenophonus</taxon>
    </lineage>
</organism>
<dbReference type="GO" id="GO:0005886">
    <property type="term" value="C:plasma membrane"/>
    <property type="evidence" value="ECO:0007669"/>
    <property type="project" value="UniProtKB-SubCell"/>
</dbReference>
<dbReference type="CDD" id="cd17320">
    <property type="entry name" value="MFS_MdfA_MDR_like"/>
    <property type="match status" value="1"/>
</dbReference>
<name>D2U1G8_9GAMM</name>
<evidence type="ECO:0000256" key="1">
    <source>
        <dbReference type="ARBA" id="ARBA00004429"/>
    </source>
</evidence>
<keyword evidence="5" id="KW-0997">Cell inner membrane</keyword>
<gene>
    <name evidence="14" type="ORF">ARN_23930</name>
</gene>
<evidence type="ECO:0000256" key="7">
    <source>
        <dbReference type="ARBA" id="ARBA00022989"/>
    </source>
</evidence>
<dbReference type="NCBIfam" id="NF011931">
    <property type="entry name" value="PRK15402.1"/>
    <property type="match status" value="1"/>
</dbReference>
<feature type="transmembrane region" description="Helical" evidence="12">
    <location>
        <begin position="397"/>
        <end position="417"/>
    </location>
</feature>
<reference evidence="14" key="1">
    <citation type="journal article" date="2010" name="Insect Mol. Biol.">
        <title>The draft genome sequence of Arsenophonus nasoniae, son-killer bacterium of Nasonia vitripennis, reveals genes associated with virulence and symbiosis.</title>
        <authorList>
            <person name="Wilkes T."/>
            <person name="Darby A.C."/>
            <person name="Choi J."/>
            <person name="Colborne J.K."/>
            <person name="Werren J.H."/>
            <person name="Hurst G.D.D."/>
        </authorList>
    </citation>
    <scope>NUCLEOTIDE SEQUENCE</scope>
</reference>
<evidence type="ECO:0000313" key="14">
    <source>
        <dbReference type="EMBL" id="CBA74595.1"/>
    </source>
</evidence>
<keyword evidence="9" id="KW-0046">Antibiotic resistance</keyword>
<feature type="transmembrane region" description="Helical" evidence="12">
    <location>
        <begin position="101"/>
        <end position="120"/>
    </location>
</feature>
<feature type="transmembrane region" description="Helical" evidence="12">
    <location>
        <begin position="312"/>
        <end position="333"/>
    </location>
</feature>
<evidence type="ECO:0000256" key="3">
    <source>
        <dbReference type="ARBA" id="ARBA00022448"/>
    </source>
</evidence>
<dbReference type="PANTHER" id="PTHR23502">
    <property type="entry name" value="MAJOR FACILITATOR SUPERFAMILY"/>
    <property type="match status" value="1"/>
</dbReference>
<keyword evidence="3" id="KW-0813">Transport</keyword>
<dbReference type="Pfam" id="PF07690">
    <property type="entry name" value="MFS_1"/>
    <property type="match status" value="1"/>
</dbReference>
<comment type="similarity">
    <text evidence="10">Belongs to the major facilitator superfamily. MdfA family.</text>
</comment>
<dbReference type="AlphaFoldDB" id="D2U1G8"/>
<feature type="domain" description="Major facilitator superfamily (MFS) profile" evidence="13">
    <location>
        <begin position="31"/>
        <end position="423"/>
    </location>
</feature>
<keyword evidence="7 12" id="KW-1133">Transmembrane helix</keyword>
<evidence type="ECO:0000256" key="6">
    <source>
        <dbReference type="ARBA" id="ARBA00022692"/>
    </source>
</evidence>
<dbReference type="InterPro" id="IPR036259">
    <property type="entry name" value="MFS_trans_sf"/>
</dbReference>
<dbReference type="GO" id="GO:0046677">
    <property type="term" value="P:response to antibiotic"/>
    <property type="evidence" value="ECO:0007669"/>
    <property type="project" value="UniProtKB-KW"/>
</dbReference>
<keyword evidence="6 12" id="KW-0812">Transmembrane</keyword>
<evidence type="ECO:0000259" key="13">
    <source>
        <dbReference type="PROSITE" id="PS50850"/>
    </source>
</evidence>
<dbReference type="SUPFAM" id="SSF103473">
    <property type="entry name" value="MFS general substrate transporter"/>
    <property type="match status" value="1"/>
</dbReference>
<evidence type="ECO:0000256" key="2">
    <source>
        <dbReference type="ARBA" id="ARBA00011245"/>
    </source>
</evidence>
<dbReference type="EMBL" id="FN545240">
    <property type="protein sequence ID" value="CBA74595.1"/>
    <property type="molecule type" value="Genomic_DNA"/>
</dbReference>
<dbReference type="InterPro" id="IPR011701">
    <property type="entry name" value="MFS"/>
</dbReference>
<comment type="subunit">
    <text evidence="2">Monomer.</text>
</comment>
<feature type="transmembrane region" description="Helical" evidence="12">
    <location>
        <begin position="238"/>
        <end position="265"/>
    </location>
</feature>
<evidence type="ECO:0000256" key="4">
    <source>
        <dbReference type="ARBA" id="ARBA00022475"/>
    </source>
</evidence>
<feature type="transmembrane region" description="Helical" evidence="12">
    <location>
        <begin position="126"/>
        <end position="147"/>
    </location>
</feature>
<dbReference type="InterPro" id="IPR020846">
    <property type="entry name" value="MFS_dom"/>
</dbReference>
<dbReference type="Gene3D" id="1.20.1720.10">
    <property type="entry name" value="Multidrug resistance protein D"/>
    <property type="match status" value="1"/>
</dbReference>
<feature type="transmembrane region" description="Helical" evidence="12">
    <location>
        <begin position="33"/>
        <end position="50"/>
    </location>
</feature>
<dbReference type="GO" id="GO:1990961">
    <property type="term" value="P:xenobiotic detoxification by transmembrane export across the plasma membrane"/>
    <property type="evidence" value="ECO:0007669"/>
    <property type="project" value="TreeGrafter"/>
</dbReference>
<feature type="transmembrane region" description="Helical" evidence="12">
    <location>
        <begin position="190"/>
        <end position="209"/>
    </location>
</feature>
<dbReference type="PROSITE" id="PS50850">
    <property type="entry name" value="MFS"/>
    <property type="match status" value="1"/>
</dbReference>
<dbReference type="GO" id="GO:0015385">
    <property type="term" value="F:sodium:proton antiporter activity"/>
    <property type="evidence" value="ECO:0007669"/>
    <property type="project" value="TreeGrafter"/>
</dbReference>
<feature type="transmembrane region" description="Helical" evidence="12">
    <location>
        <begin position="159"/>
        <end position="184"/>
    </location>
</feature>
<feature type="transmembrane region" description="Helical" evidence="12">
    <location>
        <begin position="271"/>
        <end position="292"/>
    </location>
</feature>
<evidence type="ECO:0000256" key="10">
    <source>
        <dbReference type="ARBA" id="ARBA00038406"/>
    </source>
</evidence>
<dbReference type="PANTHER" id="PTHR23502:SF43">
    <property type="entry name" value="MULTIDRUG TRANSPORTER MDFA"/>
    <property type="match status" value="1"/>
</dbReference>
<protein>
    <recommendedName>
        <fullName evidence="11">Multidrug transporter MdfA</fullName>
    </recommendedName>
</protein>
<evidence type="ECO:0000256" key="12">
    <source>
        <dbReference type="SAM" id="Phobius"/>
    </source>
</evidence>
<proteinExistence type="inferred from homology"/>
<feature type="transmembrane region" description="Helical" evidence="12">
    <location>
        <begin position="70"/>
        <end position="89"/>
    </location>
</feature>
<keyword evidence="8 12" id="KW-0472">Membrane</keyword>
<keyword evidence="4" id="KW-1003">Cell membrane</keyword>